<dbReference type="EMBL" id="JF974320">
    <property type="protein sequence ID" value="AET84967.1"/>
    <property type="molecule type" value="Genomic_DNA"/>
</dbReference>
<name>G9E6E0_MPSP1</name>
<proteinExistence type="predicted"/>
<reference evidence="3 4" key="1">
    <citation type="submission" date="2010-12" db="EMBL/GenBank/DDBJ databases">
        <title>The Genome Sequence of Micromonas pusilla virus SP1.</title>
        <authorList>
            <consortium name="The Broad Institute Genome Sequencing Platform"/>
            <person name="Henn M.R."/>
            <person name="Suttle C."/>
            <person name="Winget D."/>
            <person name="Chan A."/>
            <person name="Levin J."/>
            <person name="Malboeuf C."/>
            <person name="Casali M."/>
            <person name="Russ C."/>
            <person name="Lennon N."/>
            <person name="Chapman S.B."/>
            <person name="Erlich R."/>
            <person name="Young S.K."/>
            <person name="Yandava C."/>
            <person name="Zeng Q."/>
            <person name="Alvarado L."/>
            <person name="Anderson S."/>
            <person name="Berlin A."/>
            <person name="Chen Z."/>
            <person name="Freedman E."/>
            <person name="Gellesch M."/>
            <person name="Goldberg J."/>
            <person name="Green L."/>
            <person name="Griggs A."/>
            <person name="Gujja S."/>
            <person name="Heilman E.R."/>
            <person name="Heiman D."/>
            <person name="Hollinger A."/>
            <person name="Howarth C."/>
            <person name="Larson L."/>
            <person name="Mehta T."/>
            <person name="Pearson M."/>
            <person name="Roberts A."/>
            <person name="Ryan E."/>
            <person name="Saif S."/>
            <person name="Shea T."/>
            <person name="Shenoy N."/>
            <person name="Sisk P."/>
            <person name="Stolte C."/>
            <person name="Sykes S."/>
            <person name="White J."/>
            <person name="Haas B."/>
            <person name="Nusbaum C."/>
            <person name="Birren B."/>
        </authorList>
    </citation>
    <scope>NUCLEOTIDE SEQUENCE [LARGE SCALE GENOMIC DNA]</scope>
    <source>
        <strain evidence="3 4">SP1</strain>
    </source>
</reference>
<evidence type="ECO:0000256" key="2">
    <source>
        <dbReference type="SAM" id="Phobius"/>
    </source>
</evidence>
<evidence type="ECO:0000256" key="1">
    <source>
        <dbReference type="SAM" id="Coils"/>
    </source>
</evidence>
<keyword evidence="2" id="KW-1133">Transmembrane helix</keyword>
<keyword evidence="2" id="KW-0472">Membrane</keyword>
<evidence type="ECO:0000313" key="4">
    <source>
        <dbReference type="Proteomes" id="UP000232710"/>
    </source>
</evidence>
<feature type="transmembrane region" description="Helical" evidence="2">
    <location>
        <begin position="57"/>
        <end position="77"/>
    </location>
</feature>
<keyword evidence="4" id="KW-1185">Reference proteome</keyword>
<organismHost>
    <name type="scientific">Micromonas pusilla</name>
    <name type="common">Picoplanktonic green alga</name>
    <name type="synonym">Chromulina pusilla</name>
    <dbReference type="NCBI Taxonomy" id="38833"/>
</organismHost>
<evidence type="ECO:0000313" key="3">
    <source>
        <dbReference type="EMBL" id="AET84967.1"/>
    </source>
</evidence>
<keyword evidence="2" id="KW-0812">Transmembrane</keyword>
<accession>G9E6E0</accession>
<dbReference type="Proteomes" id="UP000232710">
    <property type="component" value="Segment"/>
</dbReference>
<sequence>MFSTPLTMFNVPRIGVHSQLKKRVIELENTVKQLQDENLRLELRNEKLYEEFDVHPWGLYIFFLLLTVTIVATAVYYPSVAGLGVLFVSSYFLPPLPEAVESKET</sequence>
<protein>
    <submittedName>
        <fullName evidence="3">Uncharacterized protein</fullName>
    </submittedName>
</protein>
<gene>
    <name evidence="3" type="ORF">MPXG_00169</name>
</gene>
<organism evidence="3 4">
    <name type="scientific">Micromonas pusilla virus SP1</name>
    <name type="common">MpV-SP1</name>
    <dbReference type="NCBI Taxonomy" id="373996"/>
    <lineage>
        <taxon>Viruses</taxon>
        <taxon>Varidnaviria</taxon>
        <taxon>Bamfordvirae</taxon>
        <taxon>Nucleocytoviricota</taxon>
        <taxon>Megaviricetes</taxon>
        <taxon>Algavirales</taxon>
        <taxon>Phycodnaviridae</taxon>
        <taxon>Prasinovirus</taxon>
        <taxon>Prasinovirus micromonas</taxon>
    </lineage>
</organism>
<keyword evidence="1" id="KW-0175">Coiled coil</keyword>
<feature type="coiled-coil region" evidence="1">
    <location>
        <begin position="17"/>
        <end position="51"/>
    </location>
</feature>